<dbReference type="EMBL" id="JBEXAC010000001">
    <property type="protein sequence ID" value="MET6997014.1"/>
    <property type="molecule type" value="Genomic_DNA"/>
</dbReference>
<evidence type="ECO:0000256" key="3">
    <source>
        <dbReference type="ARBA" id="ARBA00023015"/>
    </source>
</evidence>
<evidence type="ECO:0000256" key="6">
    <source>
        <dbReference type="PROSITE-ProRule" id="PRU00169"/>
    </source>
</evidence>
<dbReference type="InterPro" id="IPR011006">
    <property type="entry name" value="CheY-like_superfamily"/>
</dbReference>
<evidence type="ECO:0000313" key="10">
    <source>
        <dbReference type="Proteomes" id="UP001549749"/>
    </source>
</evidence>
<dbReference type="PROSITE" id="PS50043">
    <property type="entry name" value="HTH_LUXR_2"/>
    <property type="match status" value="1"/>
</dbReference>
<dbReference type="PRINTS" id="PR00038">
    <property type="entry name" value="HTHLUXR"/>
</dbReference>
<dbReference type="PANTHER" id="PTHR43214:SF3">
    <property type="entry name" value="RESPONSE REGULATOR UVRY"/>
    <property type="match status" value="1"/>
</dbReference>
<comment type="caution">
    <text evidence="9">The sequence shown here is derived from an EMBL/GenBank/DDBJ whole genome shotgun (WGS) entry which is preliminary data.</text>
</comment>
<keyword evidence="1 6" id="KW-0597">Phosphoprotein</keyword>
<organism evidence="9 10">
    <name type="scientific">Chitinophaga defluvii</name>
    <dbReference type="NCBI Taxonomy" id="3163343"/>
    <lineage>
        <taxon>Bacteria</taxon>
        <taxon>Pseudomonadati</taxon>
        <taxon>Bacteroidota</taxon>
        <taxon>Chitinophagia</taxon>
        <taxon>Chitinophagales</taxon>
        <taxon>Chitinophagaceae</taxon>
        <taxon>Chitinophaga</taxon>
    </lineage>
</organism>
<dbReference type="InterPro" id="IPR039420">
    <property type="entry name" value="WalR-like"/>
</dbReference>
<dbReference type="Gene3D" id="3.40.50.2300">
    <property type="match status" value="1"/>
</dbReference>
<sequence length="201" mass="22656">MRNVLIVDDHEIVRLGTILILKQITKELTVTEASDFHEAVRLLRVQPFDLVVLDVNIAGGDNLQMIDTIRLRQPKVKILVLSGYEEHIYGPRFIEAGADGYVSKHSAHSEIKLALQKVLNQEKYVSPAVKEIMGQETKPLLSMRETEVMQLLVKGRSIAEIASQLHIQVSTASTYKLRIMEKLQVSNVIELAEKARLIGHK</sequence>
<dbReference type="SUPFAM" id="SSF46894">
    <property type="entry name" value="C-terminal effector domain of the bipartite response regulators"/>
    <property type="match status" value="1"/>
</dbReference>
<gene>
    <name evidence="9" type="ORF">ABR189_06525</name>
</gene>
<dbReference type="Pfam" id="PF00196">
    <property type="entry name" value="GerE"/>
    <property type="match status" value="1"/>
</dbReference>
<dbReference type="Pfam" id="PF00072">
    <property type="entry name" value="Response_reg"/>
    <property type="match status" value="1"/>
</dbReference>
<dbReference type="Proteomes" id="UP001549749">
    <property type="component" value="Unassembled WGS sequence"/>
</dbReference>
<dbReference type="CDD" id="cd17535">
    <property type="entry name" value="REC_NarL-like"/>
    <property type="match status" value="1"/>
</dbReference>
<dbReference type="InterPro" id="IPR001789">
    <property type="entry name" value="Sig_transdc_resp-reg_receiver"/>
</dbReference>
<accession>A0ABV2T1W2</accession>
<protein>
    <submittedName>
        <fullName evidence="9">Response regulator transcription factor</fullName>
    </submittedName>
</protein>
<feature type="modified residue" description="4-aspartylphosphate" evidence="6">
    <location>
        <position position="54"/>
    </location>
</feature>
<dbReference type="InterPro" id="IPR000792">
    <property type="entry name" value="Tscrpt_reg_LuxR_C"/>
</dbReference>
<reference evidence="9 10" key="1">
    <citation type="submission" date="2024-06" db="EMBL/GenBank/DDBJ databases">
        <title>Chitinophaga defluvii sp. nov., isolated from municipal sewage.</title>
        <authorList>
            <person name="Zhang L."/>
        </authorList>
    </citation>
    <scope>NUCLEOTIDE SEQUENCE [LARGE SCALE GENOMIC DNA]</scope>
    <source>
        <strain evidence="9 10">H8</strain>
    </source>
</reference>
<keyword evidence="2" id="KW-0902">Two-component regulatory system</keyword>
<dbReference type="InterPro" id="IPR058245">
    <property type="entry name" value="NreC/VraR/RcsB-like_REC"/>
</dbReference>
<evidence type="ECO:0000256" key="2">
    <source>
        <dbReference type="ARBA" id="ARBA00023012"/>
    </source>
</evidence>
<dbReference type="PANTHER" id="PTHR43214">
    <property type="entry name" value="TWO-COMPONENT RESPONSE REGULATOR"/>
    <property type="match status" value="1"/>
</dbReference>
<dbReference type="Gene3D" id="1.10.10.10">
    <property type="entry name" value="Winged helix-like DNA-binding domain superfamily/Winged helix DNA-binding domain"/>
    <property type="match status" value="1"/>
</dbReference>
<name>A0ABV2T1W2_9BACT</name>
<evidence type="ECO:0000256" key="4">
    <source>
        <dbReference type="ARBA" id="ARBA00023125"/>
    </source>
</evidence>
<evidence type="ECO:0000256" key="5">
    <source>
        <dbReference type="ARBA" id="ARBA00023163"/>
    </source>
</evidence>
<dbReference type="SUPFAM" id="SSF52172">
    <property type="entry name" value="CheY-like"/>
    <property type="match status" value="1"/>
</dbReference>
<dbReference type="PROSITE" id="PS50110">
    <property type="entry name" value="RESPONSE_REGULATORY"/>
    <property type="match status" value="1"/>
</dbReference>
<evidence type="ECO:0000259" key="7">
    <source>
        <dbReference type="PROSITE" id="PS50043"/>
    </source>
</evidence>
<dbReference type="InterPro" id="IPR016032">
    <property type="entry name" value="Sig_transdc_resp-reg_C-effctor"/>
</dbReference>
<keyword evidence="4" id="KW-0238">DNA-binding</keyword>
<dbReference type="CDD" id="cd06170">
    <property type="entry name" value="LuxR_C_like"/>
    <property type="match status" value="1"/>
</dbReference>
<keyword evidence="3" id="KW-0805">Transcription regulation</keyword>
<dbReference type="RefSeq" id="WP_354659655.1">
    <property type="nucleotide sequence ID" value="NZ_JBEXAC010000001.1"/>
</dbReference>
<feature type="domain" description="HTH luxR-type" evidence="7">
    <location>
        <begin position="134"/>
        <end position="199"/>
    </location>
</feature>
<evidence type="ECO:0000256" key="1">
    <source>
        <dbReference type="ARBA" id="ARBA00022553"/>
    </source>
</evidence>
<feature type="domain" description="Response regulatory" evidence="8">
    <location>
        <begin position="3"/>
        <end position="119"/>
    </location>
</feature>
<keyword evidence="5" id="KW-0804">Transcription</keyword>
<evidence type="ECO:0000259" key="8">
    <source>
        <dbReference type="PROSITE" id="PS50110"/>
    </source>
</evidence>
<proteinExistence type="predicted"/>
<keyword evidence="10" id="KW-1185">Reference proteome</keyword>
<dbReference type="SMART" id="SM00421">
    <property type="entry name" value="HTH_LUXR"/>
    <property type="match status" value="1"/>
</dbReference>
<dbReference type="InterPro" id="IPR036388">
    <property type="entry name" value="WH-like_DNA-bd_sf"/>
</dbReference>
<evidence type="ECO:0000313" key="9">
    <source>
        <dbReference type="EMBL" id="MET6997014.1"/>
    </source>
</evidence>
<dbReference type="SMART" id="SM00448">
    <property type="entry name" value="REC"/>
    <property type="match status" value="1"/>
</dbReference>